<feature type="domain" description="Lactate/malate dehydrogenase C-terminal" evidence="9">
    <location>
        <begin position="156"/>
        <end position="325"/>
    </location>
</feature>
<evidence type="ECO:0000313" key="10">
    <source>
        <dbReference type="EMBL" id="MDX8415795.1"/>
    </source>
</evidence>
<evidence type="ECO:0000256" key="4">
    <source>
        <dbReference type="ARBA" id="ARBA00023002"/>
    </source>
</evidence>
<evidence type="ECO:0000259" key="8">
    <source>
        <dbReference type="Pfam" id="PF00056"/>
    </source>
</evidence>
<evidence type="ECO:0000256" key="6">
    <source>
        <dbReference type="HAMAP-Rule" id="MF_01517"/>
    </source>
</evidence>
<dbReference type="SUPFAM" id="SSF56327">
    <property type="entry name" value="LDH C-terminal domain-like"/>
    <property type="match status" value="1"/>
</dbReference>
<dbReference type="Gene3D" id="3.90.110.10">
    <property type="entry name" value="Lactate dehydrogenase/glycoside hydrolase, family 4, C-terminal"/>
    <property type="match status" value="1"/>
</dbReference>
<evidence type="ECO:0000256" key="5">
    <source>
        <dbReference type="ARBA" id="ARBA00048313"/>
    </source>
</evidence>
<evidence type="ECO:0000313" key="11">
    <source>
        <dbReference type="Proteomes" id="UP001275932"/>
    </source>
</evidence>
<organism evidence="10 11">
    <name type="scientific">Intestinicryptomonas porci</name>
    <dbReference type="NCBI Taxonomy" id="2926320"/>
    <lineage>
        <taxon>Bacteria</taxon>
        <taxon>Pseudomonadati</taxon>
        <taxon>Verrucomicrobiota</taxon>
        <taxon>Opitutia</taxon>
        <taxon>Opitutales</taxon>
        <taxon>Intestinicryptomonaceae</taxon>
        <taxon>Intestinicryptomonas</taxon>
    </lineage>
</organism>
<dbReference type="HAMAP" id="MF_01517">
    <property type="entry name" value="Malate_dehydrog_2"/>
    <property type="match status" value="1"/>
</dbReference>
<evidence type="ECO:0000256" key="7">
    <source>
        <dbReference type="RuleBase" id="RU000422"/>
    </source>
</evidence>
<dbReference type="InterPro" id="IPR010945">
    <property type="entry name" value="Malate_DH_type2"/>
</dbReference>
<dbReference type="NCBIfam" id="TIGR01759">
    <property type="entry name" value="MalateDH-SF1"/>
    <property type="match status" value="1"/>
</dbReference>
<evidence type="ECO:0000256" key="2">
    <source>
        <dbReference type="ARBA" id="ARBA00012995"/>
    </source>
</evidence>
<dbReference type="InterPro" id="IPR001236">
    <property type="entry name" value="Lactate/malate_DH_N"/>
</dbReference>
<dbReference type="InterPro" id="IPR036291">
    <property type="entry name" value="NAD(P)-bd_dom_sf"/>
</dbReference>
<protein>
    <recommendedName>
        <fullName evidence="2 6">Malate dehydrogenase</fullName>
        <ecNumber evidence="2 6">1.1.1.37</ecNumber>
    </recommendedName>
</protein>
<feature type="binding site" evidence="6">
    <location>
        <position position="162"/>
    </location>
    <ligand>
        <name>substrate</name>
    </ligand>
</feature>
<comment type="catalytic activity">
    <reaction evidence="5 6 7">
        <text>(S)-malate + NAD(+) = oxaloacetate + NADH + H(+)</text>
        <dbReference type="Rhea" id="RHEA:21432"/>
        <dbReference type="ChEBI" id="CHEBI:15378"/>
        <dbReference type="ChEBI" id="CHEBI:15589"/>
        <dbReference type="ChEBI" id="CHEBI:16452"/>
        <dbReference type="ChEBI" id="CHEBI:57540"/>
        <dbReference type="ChEBI" id="CHEBI:57945"/>
        <dbReference type="EC" id="1.1.1.37"/>
    </reaction>
</comment>
<comment type="similarity">
    <text evidence="1 6">Belongs to the LDH/MDH superfamily. MDH type 2 family.</text>
</comment>
<dbReference type="Pfam" id="PF00056">
    <property type="entry name" value="Ldh_1_N"/>
    <property type="match status" value="1"/>
</dbReference>
<dbReference type="EMBL" id="JALBUT010000006">
    <property type="protein sequence ID" value="MDX8415795.1"/>
    <property type="molecule type" value="Genomic_DNA"/>
</dbReference>
<evidence type="ECO:0000256" key="1">
    <source>
        <dbReference type="ARBA" id="ARBA00009613"/>
    </source>
</evidence>
<evidence type="ECO:0000259" key="9">
    <source>
        <dbReference type="Pfam" id="PF02866"/>
    </source>
</evidence>
<reference evidence="10 11" key="1">
    <citation type="submission" date="2022-03" db="EMBL/GenBank/DDBJ databases">
        <title>Novel taxa within the pig intestine.</title>
        <authorList>
            <person name="Wylensek D."/>
            <person name="Bishof K."/>
            <person name="Afrizal A."/>
            <person name="Clavel T."/>
        </authorList>
    </citation>
    <scope>NUCLEOTIDE SEQUENCE [LARGE SCALE GENOMIC DNA]</scope>
    <source>
        <strain evidence="10 11">CLA-KB-P66</strain>
    </source>
</reference>
<feature type="binding site" evidence="6">
    <location>
        <position position="105"/>
    </location>
    <ligand>
        <name>NAD(+)</name>
        <dbReference type="ChEBI" id="CHEBI:57540"/>
    </ligand>
</feature>
<dbReference type="InterPro" id="IPR001252">
    <property type="entry name" value="Malate_DH_AS"/>
</dbReference>
<evidence type="ECO:0000256" key="3">
    <source>
        <dbReference type="ARBA" id="ARBA00022532"/>
    </source>
</evidence>
<gene>
    <name evidence="6" type="primary">mdh</name>
    <name evidence="10" type="ORF">MOX91_06365</name>
</gene>
<dbReference type="InterPro" id="IPR001557">
    <property type="entry name" value="L-lactate/malate_DH"/>
</dbReference>
<proteinExistence type="inferred from homology"/>
<dbReference type="Pfam" id="PF02866">
    <property type="entry name" value="Ldh_1_C"/>
    <property type="match status" value="1"/>
</dbReference>
<feature type="binding site" evidence="6">
    <location>
        <position position="112"/>
    </location>
    <ligand>
        <name>NAD(+)</name>
        <dbReference type="ChEBI" id="CHEBI:57540"/>
    </ligand>
</feature>
<dbReference type="Proteomes" id="UP001275932">
    <property type="component" value="Unassembled WGS sequence"/>
</dbReference>
<dbReference type="PROSITE" id="PS00068">
    <property type="entry name" value="MDH"/>
    <property type="match status" value="1"/>
</dbReference>
<accession>A0ABU4WJR4</accession>
<dbReference type="Gene3D" id="3.40.50.720">
    <property type="entry name" value="NAD(P)-binding Rossmann-like Domain"/>
    <property type="match status" value="1"/>
</dbReference>
<feature type="binding site" evidence="6">
    <location>
        <begin position="11"/>
        <end position="17"/>
    </location>
    <ligand>
        <name>NAD(+)</name>
        <dbReference type="ChEBI" id="CHEBI:57540"/>
    </ligand>
</feature>
<dbReference type="InterPro" id="IPR022383">
    <property type="entry name" value="Lactate/malate_DH_C"/>
</dbReference>
<keyword evidence="4 6" id="KW-0560">Oxidoreductase</keyword>
<feature type="binding site" evidence="6">
    <location>
        <position position="131"/>
    </location>
    <ligand>
        <name>substrate</name>
    </ligand>
</feature>
<dbReference type="CDD" id="cd01338">
    <property type="entry name" value="MDH_chloroplast-like"/>
    <property type="match status" value="1"/>
</dbReference>
<keyword evidence="3 6" id="KW-0816">Tricarboxylic acid cycle</keyword>
<feature type="binding site" evidence="6">
    <location>
        <position position="92"/>
    </location>
    <ligand>
        <name>substrate</name>
    </ligand>
</feature>
<feature type="binding site" evidence="6">
    <location>
        <begin position="129"/>
        <end position="131"/>
    </location>
    <ligand>
        <name>NAD(+)</name>
        <dbReference type="ChEBI" id="CHEBI:57540"/>
    </ligand>
</feature>
<dbReference type="PANTHER" id="PTHR23382">
    <property type="entry name" value="MALATE DEHYDROGENASE"/>
    <property type="match status" value="1"/>
</dbReference>
<comment type="function">
    <text evidence="6">Catalyzes the reversible oxidation of malate to oxaloacetate.</text>
</comment>
<name>A0ABU4WJR4_9BACT</name>
<dbReference type="GO" id="GO:0030060">
    <property type="term" value="F:L-malate dehydrogenase (NAD+) activity"/>
    <property type="evidence" value="ECO:0007669"/>
    <property type="project" value="UniProtKB-EC"/>
</dbReference>
<dbReference type="SUPFAM" id="SSF51735">
    <property type="entry name" value="NAD(P)-binding Rossmann-fold domains"/>
    <property type="match status" value="1"/>
</dbReference>
<dbReference type="PIRSF" id="PIRSF000102">
    <property type="entry name" value="Lac_mal_DH"/>
    <property type="match status" value="1"/>
</dbReference>
<keyword evidence="11" id="KW-1185">Reference proteome</keyword>
<dbReference type="InterPro" id="IPR015955">
    <property type="entry name" value="Lactate_DH/Glyco_Ohase_4_C"/>
</dbReference>
<dbReference type="EC" id="1.1.1.37" evidence="2 6"/>
<dbReference type="RefSeq" id="WP_370397245.1">
    <property type="nucleotide sequence ID" value="NZ_JALBUT010000006.1"/>
</dbReference>
<comment type="caution">
    <text evidence="10">The sequence shown here is derived from an EMBL/GenBank/DDBJ whole genome shotgun (WGS) entry which is preliminary data.</text>
</comment>
<dbReference type="NCBIfam" id="NF003916">
    <property type="entry name" value="PRK05442.1"/>
    <property type="match status" value="1"/>
</dbReference>
<feature type="domain" description="Lactate/malate dehydrogenase N-terminal" evidence="8">
    <location>
        <begin position="5"/>
        <end position="148"/>
    </location>
</feature>
<sequence length="329" mass="35442">MKKAIKVAVTGAAGNIGYSMVFRIAKGDLFGADQPVELNLIDIAPAMDKLEGVKMELDDCAFPLLEKIVCTSDLAEGFKDVNWAILVGSMPRKAGMERSDLLKINGGIFTGQGKAIEQYAAKDVRIFVVGNPCNTNCWIAKQSAPSIPADRWFAMTMLDQHRATYQLANKTGVLSRDVKNVVIWGNHSSTQYPDAYNATINGKPAVEVVNDKDWLENDFIPTVQKRGAAVIAARGASSAASAANAAIDTVYALSTPTPKGEWFSVGVCSNGEYGTPKGIITSLPVRTEDGKTWHVVEGLDINEFSRAKIDATNKELLDESNSAKEILGL</sequence>
<feature type="active site" description="Proton acceptor" evidence="6">
    <location>
        <position position="187"/>
    </location>
</feature>
<keyword evidence="6 7" id="KW-0520">NAD</keyword>
<feature type="binding site" evidence="6">
    <location>
        <position position="98"/>
    </location>
    <ligand>
        <name>substrate</name>
    </ligand>
</feature>